<proteinExistence type="predicted"/>
<dbReference type="PROSITE" id="PS51257">
    <property type="entry name" value="PROKAR_LIPOPROTEIN"/>
    <property type="match status" value="1"/>
</dbReference>
<name>A0A8J3RNX1_9ACTN</name>
<protein>
    <recommendedName>
        <fullName evidence="5">Lipoprotein</fullName>
    </recommendedName>
</protein>
<sequence>MKSTRVRVILAVVAAGAALTACSPSQAGAAAIVGDQRISVSELSADAEEYQAAMAKAGLSAQQLQLQGSIPQVILENKVFISQLDQLGARNGVTAAPSEIEALIGQALQQQQGMTLDQLALTATVPPSELNAFVRANVIHQKLMSKFGAGQDEASQQAASQKLAEEAVKVVPVTRNPRYGEPGPQGGLVESSRFGALPEASQ</sequence>
<accession>A0A8J3RNX1</accession>
<gene>
    <name evidence="3" type="ORF">Plo01_36610</name>
</gene>
<keyword evidence="2" id="KW-0732">Signal</keyword>
<dbReference type="RefSeq" id="WP_203891817.1">
    <property type="nucleotide sequence ID" value="NZ_BOOH01000027.1"/>
</dbReference>
<dbReference type="Proteomes" id="UP000616724">
    <property type="component" value="Unassembled WGS sequence"/>
</dbReference>
<reference evidence="3 4" key="1">
    <citation type="submission" date="2021-01" db="EMBL/GenBank/DDBJ databases">
        <title>Whole genome shotgun sequence of Planobispora longispora NBRC 13918.</title>
        <authorList>
            <person name="Komaki H."/>
            <person name="Tamura T."/>
        </authorList>
    </citation>
    <scope>NUCLEOTIDE SEQUENCE [LARGE SCALE GENOMIC DNA]</scope>
    <source>
        <strain evidence="3 4">NBRC 13918</strain>
    </source>
</reference>
<dbReference type="SUPFAM" id="SSF109998">
    <property type="entry name" value="Triger factor/SurA peptide-binding domain-like"/>
    <property type="match status" value="1"/>
</dbReference>
<dbReference type="AlphaFoldDB" id="A0A8J3RNX1"/>
<evidence type="ECO:0000256" key="1">
    <source>
        <dbReference type="SAM" id="MobiDB-lite"/>
    </source>
</evidence>
<organism evidence="3 4">
    <name type="scientific">Planobispora longispora</name>
    <dbReference type="NCBI Taxonomy" id="28887"/>
    <lineage>
        <taxon>Bacteria</taxon>
        <taxon>Bacillati</taxon>
        <taxon>Actinomycetota</taxon>
        <taxon>Actinomycetes</taxon>
        <taxon>Streptosporangiales</taxon>
        <taxon>Streptosporangiaceae</taxon>
        <taxon>Planobispora</taxon>
    </lineage>
</organism>
<keyword evidence="4" id="KW-1185">Reference proteome</keyword>
<dbReference type="EMBL" id="BOOH01000027">
    <property type="protein sequence ID" value="GIH77232.1"/>
    <property type="molecule type" value="Genomic_DNA"/>
</dbReference>
<feature type="region of interest" description="Disordered" evidence="1">
    <location>
        <begin position="171"/>
        <end position="202"/>
    </location>
</feature>
<evidence type="ECO:0000313" key="3">
    <source>
        <dbReference type="EMBL" id="GIH77232.1"/>
    </source>
</evidence>
<evidence type="ECO:0000313" key="4">
    <source>
        <dbReference type="Proteomes" id="UP000616724"/>
    </source>
</evidence>
<evidence type="ECO:0000256" key="2">
    <source>
        <dbReference type="SAM" id="SignalP"/>
    </source>
</evidence>
<feature type="signal peptide" evidence="2">
    <location>
        <begin position="1"/>
        <end position="29"/>
    </location>
</feature>
<dbReference type="InterPro" id="IPR027304">
    <property type="entry name" value="Trigger_fact/SurA_dom_sf"/>
</dbReference>
<comment type="caution">
    <text evidence="3">The sequence shown here is derived from an EMBL/GenBank/DDBJ whole genome shotgun (WGS) entry which is preliminary data.</text>
</comment>
<dbReference type="Gene3D" id="1.10.4030.10">
    <property type="entry name" value="Porin chaperone SurA, peptide-binding domain"/>
    <property type="match status" value="1"/>
</dbReference>
<feature type="chain" id="PRO_5035233395" description="Lipoprotein" evidence="2">
    <location>
        <begin position="30"/>
        <end position="202"/>
    </location>
</feature>
<evidence type="ECO:0008006" key="5">
    <source>
        <dbReference type="Google" id="ProtNLM"/>
    </source>
</evidence>